<dbReference type="AlphaFoldDB" id="W0RIV3"/>
<evidence type="ECO:0000256" key="2">
    <source>
        <dbReference type="ARBA" id="ARBA00023015"/>
    </source>
</evidence>
<dbReference type="InterPro" id="IPR013249">
    <property type="entry name" value="RNA_pol_sigma70_r4_t2"/>
</dbReference>
<gene>
    <name evidence="7" type="ORF">J421_1801</name>
</gene>
<dbReference type="SUPFAM" id="SSF88946">
    <property type="entry name" value="Sigma2 domain of RNA polymerase sigma factors"/>
    <property type="match status" value="1"/>
</dbReference>
<sequence length="199" mass="22238">MTDDRATATRGEAERALFARLATGDEEAFDAIFRAWYPPLVRIAEGIVRERAVAEEVVQDVLLEVWRRRESLGKEESPRAYLIRAARNRALNHVRHLRVQQKSAPYIGGRDADAPEGMSRLVEAELDSAVRDAVAGLPPRCREVFELSRVHGLSYAEIARSLEISVKTVEAQMGKALRVLRERLAPWLPGGDRASARDG</sequence>
<dbReference type="Gene3D" id="1.10.10.10">
    <property type="entry name" value="Winged helix-like DNA-binding domain superfamily/Winged helix DNA-binding domain"/>
    <property type="match status" value="1"/>
</dbReference>
<dbReference type="HOGENOM" id="CLU_047691_4_2_0"/>
<evidence type="ECO:0000259" key="6">
    <source>
        <dbReference type="Pfam" id="PF08281"/>
    </source>
</evidence>
<organism evidence="7 8">
    <name type="scientific">Gemmatirosa kalamazoonensis</name>
    <dbReference type="NCBI Taxonomy" id="861299"/>
    <lineage>
        <taxon>Bacteria</taxon>
        <taxon>Pseudomonadati</taxon>
        <taxon>Gemmatimonadota</taxon>
        <taxon>Gemmatimonadia</taxon>
        <taxon>Gemmatimonadales</taxon>
        <taxon>Gemmatimonadaceae</taxon>
        <taxon>Gemmatirosa</taxon>
    </lineage>
</organism>
<dbReference type="eggNOG" id="COG1595">
    <property type="taxonomic scope" value="Bacteria"/>
</dbReference>
<dbReference type="InterPro" id="IPR013325">
    <property type="entry name" value="RNA_pol_sigma_r2"/>
</dbReference>
<evidence type="ECO:0000256" key="1">
    <source>
        <dbReference type="ARBA" id="ARBA00010641"/>
    </source>
</evidence>
<dbReference type="CDD" id="cd06171">
    <property type="entry name" value="Sigma70_r4"/>
    <property type="match status" value="1"/>
</dbReference>
<keyword evidence="3" id="KW-0731">Sigma factor</keyword>
<dbReference type="GO" id="GO:0016987">
    <property type="term" value="F:sigma factor activity"/>
    <property type="evidence" value="ECO:0007669"/>
    <property type="project" value="UniProtKB-KW"/>
</dbReference>
<dbReference type="InterPro" id="IPR014284">
    <property type="entry name" value="RNA_pol_sigma-70_dom"/>
</dbReference>
<evidence type="ECO:0000313" key="7">
    <source>
        <dbReference type="EMBL" id="AHG89338.1"/>
    </source>
</evidence>
<reference evidence="7 8" key="1">
    <citation type="journal article" date="2014" name="Genome Announc.">
        <title>Genome Sequence and Methylome of Soil Bacterium Gemmatirosa kalamazoonensis KBS708T, a Member of the Rarely Cultivated Gemmatimonadetes Phylum.</title>
        <authorList>
            <person name="Debruyn J.M."/>
            <person name="Radosevich M."/>
            <person name="Wommack K.E."/>
            <person name="Polson S.W."/>
            <person name="Hauser L.J."/>
            <person name="Fawaz M.N."/>
            <person name="Korlach J."/>
            <person name="Tsai Y.C."/>
        </authorList>
    </citation>
    <scope>NUCLEOTIDE SEQUENCE [LARGE SCALE GENOMIC DNA]</scope>
    <source>
        <strain evidence="7 8">KBS708</strain>
    </source>
</reference>
<dbReference type="PANTHER" id="PTHR43133">
    <property type="entry name" value="RNA POLYMERASE ECF-TYPE SIGMA FACTO"/>
    <property type="match status" value="1"/>
</dbReference>
<dbReference type="Pfam" id="PF04542">
    <property type="entry name" value="Sigma70_r2"/>
    <property type="match status" value="1"/>
</dbReference>
<dbReference type="Pfam" id="PF08281">
    <property type="entry name" value="Sigma70_r4_2"/>
    <property type="match status" value="1"/>
</dbReference>
<evidence type="ECO:0000313" key="8">
    <source>
        <dbReference type="Proteomes" id="UP000019151"/>
    </source>
</evidence>
<name>W0RIV3_9BACT</name>
<comment type="similarity">
    <text evidence="1">Belongs to the sigma-70 factor family. ECF subfamily.</text>
</comment>
<protein>
    <submittedName>
        <fullName evidence="7">RNA polymerase sigma-70 factor</fullName>
    </submittedName>
</protein>
<dbReference type="InterPro" id="IPR039425">
    <property type="entry name" value="RNA_pol_sigma-70-like"/>
</dbReference>
<dbReference type="InterPro" id="IPR036388">
    <property type="entry name" value="WH-like_DNA-bd_sf"/>
</dbReference>
<accession>W0RIV3</accession>
<evidence type="ECO:0000256" key="3">
    <source>
        <dbReference type="ARBA" id="ARBA00023082"/>
    </source>
</evidence>
<dbReference type="InParanoid" id="W0RIV3"/>
<keyword evidence="2" id="KW-0805">Transcription regulation</keyword>
<evidence type="ECO:0000256" key="4">
    <source>
        <dbReference type="ARBA" id="ARBA00023163"/>
    </source>
</evidence>
<dbReference type="NCBIfam" id="TIGR02937">
    <property type="entry name" value="sigma70-ECF"/>
    <property type="match status" value="1"/>
</dbReference>
<dbReference type="GO" id="GO:0006352">
    <property type="term" value="P:DNA-templated transcription initiation"/>
    <property type="evidence" value="ECO:0007669"/>
    <property type="project" value="InterPro"/>
</dbReference>
<dbReference type="SUPFAM" id="SSF88659">
    <property type="entry name" value="Sigma3 and sigma4 domains of RNA polymerase sigma factors"/>
    <property type="match status" value="1"/>
</dbReference>
<dbReference type="STRING" id="861299.J421_1801"/>
<dbReference type="InterPro" id="IPR007627">
    <property type="entry name" value="RNA_pol_sigma70_r2"/>
</dbReference>
<dbReference type="InterPro" id="IPR014327">
    <property type="entry name" value="RNA_pol_sigma70_bacteroid"/>
</dbReference>
<dbReference type="KEGG" id="gba:J421_1801"/>
<keyword evidence="8" id="KW-1185">Reference proteome</keyword>
<dbReference type="InterPro" id="IPR013324">
    <property type="entry name" value="RNA_pol_sigma_r3/r4-like"/>
</dbReference>
<evidence type="ECO:0000259" key="5">
    <source>
        <dbReference type="Pfam" id="PF04542"/>
    </source>
</evidence>
<dbReference type="OrthoDB" id="1524077at2"/>
<dbReference type="PANTHER" id="PTHR43133:SF46">
    <property type="entry name" value="RNA POLYMERASE SIGMA-70 FACTOR ECF SUBFAMILY"/>
    <property type="match status" value="1"/>
</dbReference>
<proteinExistence type="inferred from homology"/>
<feature type="domain" description="RNA polymerase sigma-70 region 2" evidence="5">
    <location>
        <begin position="33"/>
        <end position="97"/>
    </location>
</feature>
<dbReference type="GO" id="GO:0003677">
    <property type="term" value="F:DNA binding"/>
    <property type="evidence" value="ECO:0007669"/>
    <property type="project" value="InterPro"/>
</dbReference>
<dbReference type="Proteomes" id="UP000019151">
    <property type="component" value="Chromosome"/>
</dbReference>
<feature type="domain" description="RNA polymerase sigma factor 70 region 4 type 2" evidence="6">
    <location>
        <begin position="129"/>
        <end position="178"/>
    </location>
</feature>
<dbReference type="RefSeq" id="WP_025410841.1">
    <property type="nucleotide sequence ID" value="NZ_CP007128.1"/>
</dbReference>
<dbReference type="NCBIfam" id="TIGR02985">
    <property type="entry name" value="Sig70_bacteroi1"/>
    <property type="match status" value="1"/>
</dbReference>
<dbReference type="Gene3D" id="1.10.1740.10">
    <property type="match status" value="1"/>
</dbReference>
<keyword evidence="4" id="KW-0804">Transcription</keyword>
<dbReference type="EMBL" id="CP007128">
    <property type="protein sequence ID" value="AHG89338.1"/>
    <property type="molecule type" value="Genomic_DNA"/>
</dbReference>